<evidence type="ECO:0000259" key="3">
    <source>
        <dbReference type="SMART" id="SM00835"/>
    </source>
</evidence>
<evidence type="ECO:0000256" key="1">
    <source>
        <dbReference type="SAM" id="MobiDB-lite"/>
    </source>
</evidence>
<proteinExistence type="predicted"/>
<dbReference type="Gene3D" id="2.60.120.10">
    <property type="entry name" value="Jelly Rolls"/>
    <property type="match status" value="2"/>
</dbReference>
<reference evidence="4" key="1">
    <citation type="submission" date="2023-02" db="EMBL/GenBank/DDBJ databases">
        <title>Genome of toxic invasive species Heracleum sosnowskyi carries increased number of genes despite the absence of recent whole-genome duplications.</title>
        <authorList>
            <person name="Schelkunov M."/>
            <person name="Shtratnikova V."/>
            <person name="Makarenko M."/>
            <person name="Klepikova A."/>
            <person name="Omelchenko D."/>
            <person name="Novikova G."/>
            <person name="Obukhova E."/>
            <person name="Bogdanov V."/>
            <person name="Penin A."/>
            <person name="Logacheva M."/>
        </authorList>
    </citation>
    <scope>NUCLEOTIDE SEQUENCE</scope>
    <source>
        <strain evidence="4">Hsosn_3</strain>
        <tissue evidence="4">Leaf</tissue>
    </source>
</reference>
<feature type="compositionally biased region" description="Basic and acidic residues" evidence="1">
    <location>
        <begin position="41"/>
        <end position="86"/>
    </location>
</feature>
<keyword evidence="2" id="KW-0732">Signal</keyword>
<dbReference type="InterPro" id="IPR050253">
    <property type="entry name" value="Seed_Storage-Functional"/>
</dbReference>
<protein>
    <submittedName>
        <fullName evidence="4">Vicilin-like antimicrobial peptides 2-2</fullName>
    </submittedName>
</protein>
<dbReference type="AlphaFoldDB" id="A0AAD8J8Y3"/>
<reference evidence="4" key="2">
    <citation type="submission" date="2023-05" db="EMBL/GenBank/DDBJ databases">
        <authorList>
            <person name="Schelkunov M.I."/>
        </authorList>
    </citation>
    <scope>NUCLEOTIDE SEQUENCE</scope>
    <source>
        <strain evidence="4">Hsosn_3</strain>
        <tissue evidence="4">Leaf</tissue>
    </source>
</reference>
<feature type="chain" id="PRO_5041922158" evidence="2">
    <location>
        <begin position="24"/>
        <end position="560"/>
    </location>
</feature>
<dbReference type="PANTHER" id="PTHR31189:SF13">
    <property type="entry name" value="CUPINCIN"/>
    <property type="match status" value="1"/>
</dbReference>
<dbReference type="PANTHER" id="PTHR31189">
    <property type="entry name" value="OS03G0336100 PROTEIN-RELATED"/>
    <property type="match status" value="1"/>
</dbReference>
<dbReference type="InterPro" id="IPR011051">
    <property type="entry name" value="RmlC_Cupin_sf"/>
</dbReference>
<dbReference type="SMART" id="SM00835">
    <property type="entry name" value="Cupin_1"/>
    <property type="match status" value="2"/>
</dbReference>
<dbReference type="InterPro" id="IPR014710">
    <property type="entry name" value="RmlC-like_jellyroll"/>
</dbReference>
<feature type="compositionally biased region" description="Low complexity" evidence="1">
    <location>
        <begin position="409"/>
        <end position="427"/>
    </location>
</feature>
<accession>A0AAD8J8Y3</accession>
<dbReference type="Pfam" id="PF00190">
    <property type="entry name" value="Cupin_1"/>
    <property type="match status" value="2"/>
</dbReference>
<feature type="region of interest" description="Disordered" evidence="1">
    <location>
        <begin position="380"/>
        <end position="458"/>
    </location>
</feature>
<feature type="region of interest" description="Disordered" evidence="1">
    <location>
        <begin position="30"/>
        <end position="101"/>
    </location>
</feature>
<sequence length="560" mass="62312">MANMIKSLAFFLLLSVLLVSVSSLAYNSNHHDPSHGGQGQDPKKEYSECRKKCQRESEPGRREHQPQDDCERQCKEQYEERQEKGGDSNPITEGESQQDNNPYVFEDRHFQTISTQHGRLRVLPKFSDHSKHLRGLVSAFRFAFLEANPQTFVLPQHIDAELILVVVQGRGRISLLRPDGRQSVNLNQGDILRVPAGTTAYLINRDNKEKLVIAKLVQPISTPGEFEPFFGVGAKNPQSFLRAFSAEILEAAFKAKSDRISRLLDQQQGEFVVKASEEQIRALSRKDEEGGKSIWPFGGESKNKINLFDQRPVQSNEFGELREVNPSDFRPLEDLDVSVSFANITQGGMSTIFFNSKSIKISVVTNGEGELQMACPHLAQESQQGRGGSQEGQGQEGSQEGQGGRGRSQEGQGQEGSQEGQGQEGSQEGQGGRGRSQEGQGQEGSQEGQGGSQGQVTQSYERVQARLRQGVVFVTPPGHPLTLVASNNKNLEVLCFEINTRNNERTPLAGKNNIFDQMERVAKELAFNRPSKEVDEILRANNKEWFFKGPNQQEQGRAFE</sequence>
<organism evidence="4 5">
    <name type="scientific">Heracleum sosnowskyi</name>
    <dbReference type="NCBI Taxonomy" id="360622"/>
    <lineage>
        <taxon>Eukaryota</taxon>
        <taxon>Viridiplantae</taxon>
        <taxon>Streptophyta</taxon>
        <taxon>Embryophyta</taxon>
        <taxon>Tracheophyta</taxon>
        <taxon>Spermatophyta</taxon>
        <taxon>Magnoliopsida</taxon>
        <taxon>eudicotyledons</taxon>
        <taxon>Gunneridae</taxon>
        <taxon>Pentapetalae</taxon>
        <taxon>asterids</taxon>
        <taxon>campanulids</taxon>
        <taxon>Apiales</taxon>
        <taxon>Apiaceae</taxon>
        <taxon>Apioideae</taxon>
        <taxon>apioid superclade</taxon>
        <taxon>Tordylieae</taxon>
        <taxon>Tordyliinae</taxon>
        <taxon>Heracleum</taxon>
    </lineage>
</organism>
<keyword evidence="5" id="KW-1185">Reference proteome</keyword>
<feature type="compositionally biased region" description="Gly residues" evidence="1">
    <location>
        <begin position="385"/>
        <end position="406"/>
    </location>
</feature>
<feature type="signal peptide" evidence="2">
    <location>
        <begin position="1"/>
        <end position="23"/>
    </location>
</feature>
<feature type="compositionally biased region" description="Low complexity" evidence="1">
    <location>
        <begin position="437"/>
        <end position="446"/>
    </location>
</feature>
<dbReference type="EMBL" id="JAUIZM010000002">
    <property type="protein sequence ID" value="KAK1399074.1"/>
    <property type="molecule type" value="Genomic_DNA"/>
</dbReference>
<evidence type="ECO:0000313" key="5">
    <source>
        <dbReference type="Proteomes" id="UP001237642"/>
    </source>
</evidence>
<feature type="domain" description="Cupin type-1" evidence="3">
    <location>
        <begin position="305"/>
        <end position="535"/>
    </location>
</feature>
<feature type="domain" description="Cupin type-1" evidence="3">
    <location>
        <begin position="102"/>
        <end position="261"/>
    </location>
</feature>
<dbReference type="CDD" id="cd02245">
    <property type="entry name" value="cupin_7S_vicilin-like_C"/>
    <property type="match status" value="1"/>
</dbReference>
<dbReference type="Proteomes" id="UP001237642">
    <property type="component" value="Unassembled WGS sequence"/>
</dbReference>
<evidence type="ECO:0000256" key="2">
    <source>
        <dbReference type="SAM" id="SignalP"/>
    </source>
</evidence>
<name>A0AAD8J8Y3_9APIA</name>
<dbReference type="SUPFAM" id="SSF51182">
    <property type="entry name" value="RmlC-like cupins"/>
    <property type="match status" value="2"/>
</dbReference>
<dbReference type="CDD" id="cd02244">
    <property type="entry name" value="cupin_7S_vicilin-like_N"/>
    <property type="match status" value="1"/>
</dbReference>
<evidence type="ECO:0000313" key="4">
    <source>
        <dbReference type="EMBL" id="KAK1399074.1"/>
    </source>
</evidence>
<feature type="compositionally biased region" description="Polar residues" evidence="1">
    <location>
        <begin position="89"/>
        <end position="101"/>
    </location>
</feature>
<comment type="caution">
    <text evidence="4">The sequence shown here is derived from an EMBL/GenBank/DDBJ whole genome shotgun (WGS) entry which is preliminary data.</text>
</comment>
<gene>
    <name evidence="4" type="ORF">POM88_008937</name>
</gene>
<dbReference type="InterPro" id="IPR006045">
    <property type="entry name" value="Cupin_1"/>
</dbReference>